<keyword evidence="4" id="KW-1185">Reference proteome</keyword>
<dbReference type="EMBL" id="FTMD01000016">
    <property type="protein sequence ID" value="SIR45778.1"/>
    <property type="molecule type" value="Genomic_DNA"/>
</dbReference>
<feature type="domain" description="YiaAB two helix" evidence="2">
    <location>
        <begin position="14"/>
        <end position="66"/>
    </location>
</feature>
<feature type="transmembrane region" description="Helical" evidence="1">
    <location>
        <begin position="45"/>
        <end position="64"/>
    </location>
</feature>
<evidence type="ECO:0000259" key="2">
    <source>
        <dbReference type="Pfam" id="PF05360"/>
    </source>
</evidence>
<dbReference type="InterPro" id="IPR038972">
    <property type="entry name" value="YiaA-like"/>
</dbReference>
<gene>
    <name evidence="3" type="ORF">SAMN05421829_11627</name>
</gene>
<accession>A0A1N7B3F4</accession>
<evidence type="ECO:0000256" key="1">
    <source>
        <dbReference type="SAM" id="Phobius"/>
    </source>
</evidence>
<evidence type="ECO:0000313" key="4">
    <source>
        <dbReference type="Proteomes" id="UP000186819"/>
    </source>
</evidence>
<dbReference type="PROSITE" id="PS51257">
    <property type="entry name" value="PROKAR_LIPOPROTEIN"/>
    <property type="match status" value="1"/>
</dbReference>
<reference evidence="4" key="1">
    <citation type="submission" date="2017-01" db="EMBL/GenBank/DDBJ databases">
        <authorList>
            <person name="Varghese N."/>
            <person name="Submissions S."/>
        </authorList>
    </citation>
    <scope>NUCLEOTIDE SEQUENCE [LARGE SCALE GENOMIC DNA]</scope>
    <source>
        <strain evidence="4">ATCC 51758</strain>
    </source>
</reference>
<proteinExistence type="predicted"/>
<name>A0A1N7B3F4_9RHOO</name>
<feature type="transmembrane region" description="Helical" evidence="1">
    <location>
        <begin position="12"/>
        <end position="33"/>
    </location>
</feature>
<dbReference type="Proteomes" id="UP000186819">
    <property type="component" value="Unassembled WGS sequence"/>
</dbReference>
<dbReference type="AlphaFoldDB" id="A0A1N7B3F4"/>
<dbReference type="OrthoDB" id="8775489at2"/>
<protein>
    <recommendedName>
        <fullName evidence="2">YiaAB two helix domain-containing protein</fullName>
    </recommendedName>
</protein>
<evidence type="ECO:0000313" key="3">
    <source>
        <dbReference type="EMBL" id="SIR45778.1"/>
    </source>
</evidence>
<dbReference type="STRING" id="34027.SAMN05421829_11627"/>
<sequence length="154" mass="17262">MSQKYLIRRDTPSWIFQVWLTFGLAVIGCAVGIWNMPSEDLDRAFVAIGYFFCLFAAFTLAKMTRDNRDERIDTNGWVMTVWVGFGVAIALTAWGLIRMKIGGWEKGYMVVAWMFLVSSVFTLAKTVRDKQEADLMDGAIDIQGSPEAAASLQS</sequence>
<dbReference type="GO" id="GO:0005886">
    <property type="term" value="C:plasma membrane"/>
    <property type="evidence" value="ECO:0007669"/>
    <property type="project" value="TreeGrafter"/>
</dbReference>
<feature type="domain" description="YiaAB two helix" evidence="2">
    <location>
        <begin position="77"/>
        <end position="129"/>
    </location>
</feature>
<dbReference type="RefSeq" id="WP_076603814.1">
    <property type="nucleotide sequence ID" value="NZ_FTMD01000016.1"/>
</dbReference>
<dbReference type="InterPro" id="IPR008024">
    <property type="entry name" value="YiaAB"/>
</dbReference>
<dbReference type="PANTHER" id="PTHR37290">
    <property type="entry name" value="INNER MEMBRANE PROTEIN YIAA-RELATED"/>
    <property type="match status" value="1"/>
</dbReference>
<dbReference type="PANTHER" id="PTHR37290:SF1">
    <property type="entry name" value="INNER MEMBRANE PROTEIN YIAA"/>
    <property type="match status" value="1"/>
</dbReference>
<keyword evidence="1" id="KW-0812">Transmembrane</keyword>
<organism evidence="3 4">
    <name type="scientific">Aromatoleum tolulyticum</name>
    <dbReference type="NCBI Taxonomy" id="34027"/>
    <lineage>
        <taxon>Bacteria</taxon>
        <taxon>Pseudomonadati</taxon>
        <taxon>Pseudomonadota</taxon>
        <taxon>Betaproteobacteria</taxon>
        <taxon>Rhodocyclales</taxon>
        <taxon>Rhodocyclaceae</taxon>
        <taxon>Aromatoleum</taxon>
    </lineage>
</organism>
<dbReference type="GO" id="GO:0006974">
    <property type="term" value="P:DNA damage response"/>
    <property type="evidence" value="ECO:0007669"/>
    <property type="project" value="TreeGrafter"/>
</dbReference>
<feature type="transmembrane region" description="Helical" evidence="1">
    <location>
        <begin position="76"/>
        <end position="96"/>
    </location>
</feature>
<keyword evidence="1" id="KW-0472">Membrane</keyword>
<keyword evidence="1" id="KW-1133">Transmembrane helix</keyword>
<dbReference type="Pfam" id="PF05360">
    <property type="entry name" value="YiaAB"/>
    <property type="match status" value="2"/>
</dbReference>
<feature type="transmembrane region" description="Helical" evidence="1">
    <location>
        <begin position="108"/>
        <end position="127"/>
    </location>
</feature>